<protein>
    <submittedName>
        <fullName evidence="2">Conjugative transposon protein TraN</fullName>
    </submittedName>
</protein>
<keyword evidence="3" id="KW-1185">Reference proteome</keyword>
<evidence type="ECO:0000313" key="2">
    <source>
        <dbReference type="EMBL" id="REA63632.1"/>
    </source>
</evidence>
<feature type="chain" id="PRO_5017755279" evidence="1">
    <location>
        <begin position="23"/>
        <end position="279"/>
    </location>
</feature>
<dbReference type="Proteomes" id="UP000256373">
    <property type="component" value="Unassembled WGS sequence"/>
</dbReference>
<dbReference type="RefSeq" id="WP_115829381.1">
    <property type="nucleotide sequence ID" value="NZ_QNUL01000002.1"/>
</dbReference>
<organism evidence="2 3">
    <name type="scientific">Dyadobacter luteus</name>
    <dbReference type="NCBI Taxonomy" id="2259619"/>
    <lineage>
        <taxon>Bacteria</taxon>
        <taxon>Pseudomonadati</taxon>
        <taxon>Bacteroidota</taxon>
        <taxon>Cytophagia</taxon>
        <taxon>Cytophagales</taxon>
        <taxon>Spirosomataceae</taxon>
        <taxon>Dyadobacter</taxon>
    </lineage>
</organism>
<name>A0A3D8YG19_9BACT</name>
<keyword evidence="1" id="KW-0732">Signal</keyword>
<dbReference type="Pfam" id="PF13595">
    <property type="entry name" value="DUF4138"/>
    <property type="match status" value="1"/>
</dbReference>
<dbReference type="OrthoDB" id="1038500at2"/>
<feature type="signal peptide" evidence="1">
    <location>
        <begin position="1"/>
        <end position="22"/>
    </location>
</feature>
<sequence>MKNYTRKILQLLLVLAAGMLHAQNPQEQMYAGASYPLELTTAKTTHLVFPFDIISVDRGSENILAQKARGASNVLQVKAARSGFQQTSLTVITADKKLYGFTVDYVSSPLQTIIEFVAGPPAPAVHLQDPAYNQAELEEFSEKVLDQPKSVRGVRDKSIQSSFSLDGIFIHKDVIYYQLRVKNNSQLSYDIESVRFFVRDKKRVKRTAIQEHEISPLHTRSSSGLVLAESTQLFVYALPKFTTDKGQYLSIELREKNGGRHLNLDVSARKIVSAKAIAE</sequence>
<dbReference type="NCBIfam" id="TIGR03780">
    <property type="entry name" value="Bac_Flav_CT_N"/>
    <property type="match status" value="1"/>
</dbReference>
<gene>
    <name evidence="2" type="primary">traN</name>
    <name evidence="2" type="ORF">DSL64_04110</name>
</gene>
<evidence type="ECO:0000313" key="3">
    <source>
        <dbReference type="Proteomes" id="UP000256373"/>
    </source>
</evidence>
<proteinExistence type="predicted"/>
<evidence type="ECO:0000256" key="1">
    <source>
        <dbReference type="SAM" id="SignalP"/>
    </source>
</evidence>
<reference evidence="2 3" key="1">
    <citation type="submission" date="2018-07" db="EMBL/GenBank/DDBJ databases">
        <title>Dyadobacter roseus sp. nov., isolated from rose rhizosphere soil.</title>
        <authorList>
            <person name="Chen L."/>
        </authorList>
    </citation>
    <scope>NUCLEOTIDE SEQUENCE [LARGE SCALE GENOMIC DNA]</scope>
    <source>
        <strain evidence="2 3">RS19</strain>
    </source>
</reference>
<accession>A0A3D8YG19</accession>
<dbReference type="EMBL" id="QNUL01000002">
    <property type="protein sequence ID" value="REA63632.1"/>
    <property type="molecule type" value="Genomic_DNA"/>
</dbReference>
<comment type="caution">
    <text evidence="2">The sequence shown here is derived from an EMBL/GenBank/DDBJ whole genome shotgun (WGS) entry which is preliminary data.</text>
</comment>
<dbReference type="InterPro" id="IPR022298">
    <property type="entry name" value="Conjug_transposon_TraN"/>
</dbReference>
<dbReference type="AlphaFoldDB" id="A0A3D8YG19"/>